<comment type="caution">
    <text evidence="1">The sequence shown here is derived from an EMBL/GenBank/DDBJ whole genome shotgun (WGS) entry which is preliminary data.</text>
</comment>
<organism evidence="1 2">
    <name type="scientific">Stephania cephalantha</name>
    <dbReference type="NCBI Taxonomy" id="152367"/>
    <lineage>
        <taxon>Eukaryota</taxon>
        <taxon>Viridiplantae</taxon>
        <taxon>Streptophyta</taxon>
        <taxon>Embryophyta</taxon>
        <taxon>Tracheophyta</taxon>
        <taxon>Spermatophyta</taxon>
        <taxon>Magnoliopsida</taxon>
        <taxon>Ranunculales</taxon>
        <taxon>Menispermaceae</taxon>
        <taxon>Menispermoideae</taxon>
        <taxon>Cissampelideae</taxon>
        <taxon>Stephania</taxon>
    </lineage>
</organism>
<dbReference type="AlphaFoldDB" id="A0AAP0JUR8"/>
<protein>
    <submittedName>
        <fullName evidence="1">Uncharacterized protein</fullName>
    </submittedName>
</protein>
<evidence type="ECO:0000313" key="1">
    <source>
        <dbReference type="EMBL" id="KAK9140249.1"/>
    </source>
</evidence>
<dbReference type="Proteomes" id="UP001419268">
    <property type="component" value="Unassembled WGS sequence"/>
</dbReference>
<sequence length="98" mass="10804">MVTPQNVTSWQGDPLQVISIIHLELYYAINRPPEGSVRTSKNLVESSCGVQGQCKENELDQMGHYVLAKVQTGSRNEEYVFNESGLSDESGMGCYGGF</sequence>
<keyword evidence="2" id="KW-1185">Reference proteome</keyword>
<reference evidence="1 2" key="1">
    <citation type="submission" date="2024-01" db="EMBL/GenBank/DDBJ databases">
        <title>Genome assemblies of Stephania.</title>
        <authorList>
            <person name="Yang L."/>
        </authorList>
    </citation>
    <scope>NUCLEOTIDE SEQUENCE [LARGE SCALE GENOMIC DNA]</scope>
    <source>
        <strain evidence="1">JXDWG</strain>
        <tissue evidence="1">Leaf</tissue>
    </source>
</reference>
<evidence type="ECO:0000313" key="2">
    <source>
        <dbReference type="Proteomes" id="UP001419268"/>
    </source>
</evidence>
<gene>
    <name evidence="1" type="ORF">Scep_009930</name>
</gene>
<dbReference type="EMBL" id="JBBNAG010000004">
    <property type="protein sequence ID" value="KAK9140249.1"/>
    <property type="molecule type" value="Genomic_DNA"/>
</dbReference>
<name>A0AAP0JUR8_9MAGN</name>
<proteinExistence type="predicted"/>
<accession>A0AAP0JUR8</accession>